<dbReference type="AlphaFoldDB" id="A0A9D1SX22"/>
<protein>
    <submittedName>
        <fullName evidence="2">Hydrolase</fullName>
    </submittedName>
</protein>
<sequence length="196" mass="22425">MNYADRFIELYQANIKRKGSEELLEYLKKSDFFTAPASTRFHLACEGGLVEHSVNVYLRLKSLLDLEYGEKRPEIYSDETVAICGLLHDVCKIGVYAVSYRNVKENGIWKEVPFYTTDEQLPYGHGEKSVYIINGFLRLTREEALAINWHMGSFDDRVRGGSHSIAKAYADYPIAVLTHLADLSATYLDENRNDRS</sequence>
<comment type="caution">
    <text evidence="2">The sequence shown here is derived from an EMBL/GenBank/DDBJ whole genome shotgun (WGS) entry which is preliminary data.</text>
</comment>
<evidence type="ECO:0000313" key="3">
    <source>
        <dbReference type="Proteomes" id="UP000886891"/>
    </source>
</evidence>
<organism evidence="2 3">
    <name type="scientific">Candidatus Stercoripulliclostridium merdipullorum</name>
    <dbReference type="NCBI Taxonomy" id="2840952"/>
    <lineage>
        <taxon>Bacteria</taxon>
        <taxon>Bacillati</taxon>
        <taxon>Bacillota</taxon>
        <taxon>Clostridia</taxon>
        <taxon>Eubacteriales</taxon>
        <taxon>Candidatus Stercoripulliclostridium</taxon>
    </lineage>
</organism>
<feature type="domain" description="HD/PDEase" evidence="1">
    <location>
        <begin position="45"/>
        <end position="196"/>
    </location>
</feature>
<dbReference type="SUPFAM" id="SSF109604">
    <property type="entry name" value="HD-domain/PDEase-like"/>
    <property type="match status" value="1"/>
</dbReference>
<reference evidence="2" key="2">
    <citation type="journal article" date="2021" name="PeerJ">
        <title>Extensive microbial diversity within the chicken gut microbiome revealed by metagenomics and culture.</title>
        <authorList>
            <person name="Gilroy R."/>
            <person name="Ravi A."/>
            <person name="Getino M."/>
            <person name="Pursley I."/>
            <person name="Horton D.L."/>
            <person name="Alikhan N.F."/>
            <person name="Baker D."/>
            <person name="Gharbi K."/>
            <person name="Hall N."/>
            <person name="Watson M."/>
            <person name="Adriaenssens E.M."/>
            <person name="Foster-Nyarko E."/>
            <person name="Jarju S."/>
            <person name="Secka A."/>
            <person name="Antonio M."/>
            <person name="Oren A."/>
            <person name="Chaudhuri R.R."/>
            <person name="La Ragione R."/>
            <person name="Hildebrand F."/>
            <person name="Pallen M.J."/>
        </authorList>
    </citation>
    <scope>NUCLEOTIDE SEQUENCE</scope>
    <source>
        <strain evidence="2">23406</strain>
    </source>
</reference>
<dbReference type="Gene3D" id="1.10.3210.10">
    <property type="entry name" value="Hypothetical protein af1432"/>
    <property type="match status" value="1"/>
</dbReference>
<proteinExistence type="predicted"/>
<evidence type="ECO:0000259" key="1">
    <source>
        <dbReference type="SMART" id="SM00471"/>
    </source>
</evidence>
<accession>A0A9D1SX22</accession>
<dbReference type="Proteomes" id="UP000886891">
    <property type="component" value="Unassembled WGS sequence"/>
</dbReference>
<dbReference type="EMBL" id="DVOH01000016">
    <property type="protein sequence ID" value="HIU99874.1"/>
    <property type="molecule type" value="Genomic_DNA"/>
</dbReference>
<keyword evidence="2" id="KW-0378">Hydrolase</keyword>
<evidence type="ECO:0000313" key="2">
    <source>
        <dbReference type="EMBL" id="HIU99874.1"/>
    </source>
</evidence>
<dbReference type="GO" id="GO:0016787">
    <property type="term" value="F:hydrolase activity"/>
    <property type="evidence" value="ECO:0007669"/>
    <property type="project" value="UniProtKB-KW"/>
</dbReference>
<dbReference type="SMART" id="SM00471">
    <property type="entry name" value="HDc"/>
    <property type="match status" value="1"/>
</dbReference>
<reference evidence="2" key="1">
    <citation type="submission" date="2020-10" db="EMBL/GenBank/DDBJ databases">
        <authorList>
            <person name="Gilroy R."/>
        </authorList>
    </citation>
    <scope>NUCLEOTIDE SEQUENCE</scope>
    <source>
        <strain evidence="2">23406</strain>
    </source>
</reference>
<gene>
    <name evidence="2" type="ORF">IAB14_02020</name>
</gene>
<dbReference type="InterPro" id="IPR003607">
    <property type="entry name" value="HD/PDEase_dom"/>
</dbReference>
<name>A0A9D1SX22_9FIRM</name>